<evidence type="ECO:0000313" key="8">
    <source>
        <dbReference type="Proteomes" id="UP000030652"/>
    </source>
</evidence>
<dbReference type="SUPFAM" id="SSF51905">
    <property type="entry name" value="FAD/NAD(P)-binding domain"/>
    <property type="match status" value="1"/>
</dbReference>
<dbReference type="AlphaFoldDB" id="A0A0B0EKE6"/>
<dbReference type="EMBL" id="JRYO01000189">
    <property type="protein sequence ID" value="KHE91598.1"/>
    <property type="molecule type" value="Genomic_DNA"/>
</dbReference>
<evidence type="ECO:0000256" key="5">
    <source>
        <dbReference type="ARBA" id="ARBA00048305"/>
    </source>
</evidence>
<evidence type="ECO:0000313" key="7">
    <source>
        <dbReference type="EMBL" id="KHE91598.1"/>
    </source>
</evidence>
<dbReference type="InterPro" id="IPR036188">
    <property type="entry name" value="FAD/NAD-bd_sf"/>
</dbReference>
<dbReference type="Proteomes" id="UP000030652">
    <property type="component" value="Unassembled WGS sequence"/>
</dbReference>
<dbReference type="InterPro" id="IPR005288">
    <property type="entry name" value="NadB"/>
</dbReference>
<keyword evidence="3" id="KW-0274">FAD</keyword>
<comment type="caution">
    <text evidence="7">The sequence shown here is derived from an EMBL/GenBank/DDBJ whole genome shotgun (WGS) entry which is preliminary data.</text>
</comment>
<evidence type="ECO:0000256" key="3">
    <source>
        <dbReference type="ARBA" id="ARBA00022827"/>
    </source>
</evidence>
<name>A0A0B0EKE6_9BACT</name>
<dbReference type="InterPro" id="IPR003953">
    <property type="entry name" value="FAD-dep_OxRdtase_2_FAD-bd"/>
</dbReference>
<keyword evidence="2" id="KW-0285">Flavoprotein</keyword>
<dbReference type="PANTHER" id="PTHR42716">
    <property type="entry name" value="L-ASPARTATE OXIDASE"/>
    <property type="match status" value="1"/>
</dbReference>
<dbReference type="Gene3D" id="3.50.50.60">
    <property type="entry name" value="FAD/NAD(P)-binding domain"/>
    <property type="match status" value="1"/>
</dbReference>
<proteinExistence type="predicted"/>
<dbReference type="EC" id="1.4.3.16" evidence="7"/>
<gene>
    <name evidence="7" type="primary">nadB_1</name>
    <name evidence="7" type="ORF">SCABRO_02652</name>
</gene>
<comment type="cofactor">
    <cofactor evidence="1">
        <name>FAD</name>
        <dbReference type="ChEBI" id="CHEBI:57692"/>
    </cofactor>
</comment>
<dbReference type="PANTHER" id="PTHR42716:SF2">
    <property type="entry name" value="L-ASPARTATE OXIDASE, CHLOROPLASTIC"/>
    <property type="match status" value="1"/>
</dbReference>
<evidence type="ECO:0000256" key="1">
    <source>
        <dbReference type="ARBA" id="ARBA00001974"/>
    </source>
</evidence>
<organism evidence="7 8">
    <name type="scientific">Candidatus Scalindua brodae</name>
    <dbReference type="NCBI Taxonomy" id="237368"/>
    <lineage>
        <taxon>Bacteria</taxon>
        <taxon>Pseudomonadati</taxon>
        <taxon>Planctomycetota</taxon>
        <taxon>Candidatus Brocadiia</taxon>
        <taxon>Candidatus Brocadiales</taxon>
        <taxon>Candidatus Scalinduaceae</taxon>
        <taxon>Candidatus Scalindua</taxon>
    </lineage>
</organism>
<evidence type="ECO:0000256" key="4">
    <source>
        <dbReference type="ARBA" id="ARBA00023002"/>
    </source>
</evidence>
<dbReference type="eggNOG" id="COG0029">
    <property type="taxonomic scope" value="Bacteria"/>
</dbReference>
<dbReference type="GO" id="GO:0034628">
    <property type="term" value="P:'de novo' NAD+ biosynthetic process from L-aspartate"/>
    <property type="evidence" value="ECO:0007669"/>
    <property type="project" value="TreeGrafter"/>
</dbReference>
<dbReference type="Pfam" id="PF00890">
    <property type="entry name" value="FAD_binding_2"/>
    <property type="match status" value="1"/>
</dbReference>
<accession>A0A0B0EKE6</accession>
<sequence length="163" mass="17729">MTTKNIFKKYLVSFNSKTLQHIFTDTLIIGSGVAGLSSAIHAAKGGSVLIVTKSRINENCTEYAQGGIAAKLNPDDSFEQHINDTLKTGHGICDQKVVSGVVREGPKRVQELIGWGAKFDKENGKLAFTKEGAHSYPRILRARGDSTGKEIEETLINIVKKKS</sequence>
<feature type="domain" description="FAD-dependent oxidoreductase 2 FAD-binding" evidence="6">
    <location>
        <begin position="25"/>
        <end position="160"/>
    </location>
</feature>
<protein>
    <submittedName>
        <fullName evidence="7">L-aspartate oxidase (Quinolinate synthetase B)</fullName>
        <ecNumber evidence="7">1.4.3.16</ecNumber>
    </submittedName>
</protein>
<reference evidence="7 8" key="1">
    <citation type="submission" date="2014-10" db="EMBL/GenBank/DDBJ databases">
        <title>Draft genome of anammox bacterium scalindua brodae, obtained using differential coverage binning of sequence data from two enrichment reactors.</title>
        <authorList>
            <person name="Speth D.R."/>
            <person name="Russ L."/>
            <person name="Kartal B."/>
            <person name="Op den Camp H.J."/>
            <person name="Dutilh B.E."/>
            <person name="Jetten M.S."/>
        </authorList>
    </citation>
    <scope>NUCLEOTIDE SEQUENCE [LARGE SCALE GENOMIC DNA]</scope>
    <source>
        <strain evidence="7">RU1</strain>
    </source>
</reference>
<comment type="catalytic activity">
    <reaction evidence="5">
        <text>L-aspartate + O2 = iminosuccinate + H2O2</text>
        <dbReference type="Rhea" id="RHEA:25876"/>
        <dbReference type="ChEBI" id="CHEBI:15379"/>
        <dbReference type="ChEBI" id="CHEBI:16240"/>
        <dbReference type="ChEBI" id="CHEBI:29991"/>
        <dbReference type="ChEBI" id="CHEBI:77875"/>
        <dbReference type="EC" id="1.4.3.16"/>
    </reaction>
    <physiologicalReaction direction="left-to-right" evidence="5">
        <dbReference type="Rhea" id="RHEA:25877"/>
    </physiologicalReaction>
</comment>
<evidence type="ECO:0000259" key="6">
    <source>
        <dbReference type="Pfam" id="PF00890"/>
    </source>
</evidence>
<evidence type="ECO:0000256" key="2">
    <source>
        <dbReference type="ARBA" id="ARBA00022630"/>
    </source>
</evidence>
<keyword evidence="4 7" id="KW-0560">Oxidoreductase</keyword>
<dbReference type="GO" id="GO:0008734">
    <property type="term" value="F:L-aspartate oxidase activity"/>
    <property type="evidence" value="ECO:0007669"/>
    <property type="project" value="UniProtKB-EC"/>
</dbReference>